<dbReference type="EMBL" id="CP036290">
    <property type="protein sequence ID" value="QDU85720.1"/>
    <property type="molecule type" value="Genomic_DNA"/>
</dbReference>
<proteinExistence type="predicted"/>
<dbReference type="Proteomes" id="UP000319342">
    <property type="component" value="Chromosome"/>
</dbReference>
<dbReference type="RefSeq" id="WP_145189590.1">
    <property type="nucleotide sequence ID" value="NZ_CP036290.1"/>
</dbReference>
<feature type="compositionally biased region" description="Polar residues" evidence="1">
    <location>
        <begin position="535"/>
        <end position="547"/>
    </location>
</feature>
<evidence type="ECO:0008006" key="5">
    <source>
        <dbReference type="Google" id="ProtNLM"/>
    </source>
</evidence>
<evidence type="ECO:0000313" key="3">
    <source>
        <dbReference type="EMBL" id="QDU85720.1"/>
    </source>
</evidence>
<feature type="chain" id="PRO_5021968910" description="SbsA Ig-like domain-containing protein" evidence="2">
    <location>
        <begin position="35"/>
        <end position="1037"/>
    </location>
</feature>
<evidence type="ECO:0000256" key="1">
    <source>
        <dbReference type="SAM" id="MobiDB-lite"/>
    </source>
</evidence>
<dbReference type="OrthoDB" id="9801219at2"/>
<keyword evidence="2" id="KW-0732">Signal</keyword>
<sequence length="1037" mass="105251" precursor="true">MKRFDRPLAVHPFRAAALVPLALALLAGCGGPGAEDTSDAVPSSTSAMHLISCTLACNGPVAGPVGCTITEVFVNQSLSFEFNRPVDPASLSPASLRVSKFSDDDVPPALIQVDPANPRRVVYTPRVTFDDDGNVVPGFESGESYRVVIRGAATGPRITSVSGSSNITSVDCFVVASKGILDLQPGPPSVQVLVEEIAPATGQVLDSYPADGATDVDLDSRVRLQFDQILDASTLIDTSEGTSPTVQVRFDKDGDPNTTDDQVPLPGTYSVQFDDVSGTTALYFRPQPRLPSAGSNPLEIHRVVVSVNSSISDLGGEPLGQSVSALFTPLAVPVPSVLVRDTFQGIKAINVGASSALAEPTTLVGGDGLRGRVVPVLAGGSGRHGELFVRNGETVVLGTGPTLVTRFGPELTTNGVDAFGVATTDEDEIVAYEVRAQPIDDYVVDGVLPGELAVEVDDGVFEFATLVIDAGGRLVLEGANPARIFVRGVCRVEGTLDAGGRDAIDQASTVGLGGDGGPNRLGAGAGGDGGDRPDQPTNGQLTPSQGQAFRGYDHPPGTSVVVDGTAGGGRGGAAAGTVGAGGGGVAWPPVMPGPSILELGSIADTNYLNALCASVIVGAPGAGASHVTSGTEALWSVPSAAFGVPIEPPLAPVDADLVRAFEVLLDPDRGGQLVGGAGGGGGGGGIQGTTTNGVPTNSCIPVGAFPLKRITAYLDASGAAGGGGGGALQLHVGGSLQASGSISVAGGDGGGFPLCTVPTMSDDCWAAPGGGGSGGALLIQARELELGTSTDVFDVSGGSGGFNANTLSEGGHGGVGMIHVELPVAPSLAEIATRLEPDVGGVGEPALADVILTAALVDPTTGPARRSGFTSCWIVPDGGLFGFDFVEDDLTSVDPAEWVFGWNAKIELDTGEVVDWRGDSGPITTDFGSDFETLVGSSLDSSPLVVRFQGIRFASAVASPCESDLAQIGATFVPDSLTPWVEHPDELNSYWALIAGQSVADQRRPNALRAQFVIDPDAPFADRIASVVEFQVLVQPR</sequence>
<evidence type="ECO:0000313" key="4">
    <source>
        <dbReference type="Proteomes" id="UP000319342"/>
    </source>
</evidence>
<feature type="region of interest" description="Disordered" evidence="1">
    <location>
        <begin position="507"/>
        <end position="573"/>
    </location>
</feature>
<organism evidence="3 4">
    <name type="scientific">Rohdeia mirabilis</name>
    <dbReference type="NCBI Taxonomy" id="2528008"/>
    <lineage>
        <taxon>Bacteria</taxon>
        <taxon>Pseudomonadati</taxon>
        <taxon>Planctomycetota</taxon>
        <taxon>Planctomycetia</taxon>
        <taxon>Planctomycetia incertae sedis</taxon>
        <taxon>Rohdeia</taxon>
    </lineage>
</organism>
<evidence type="ECO:0000256" key="2">
    <source>
        <dbReference type="SAM" id="SignalP"/>
    </source>
</evidence>
<accession>A0A518D2L5</accession>
<reference evidence="3 4" key="1">
    <citation type="submission" date="2019-02" db="EMBL/GenBank/DDBJ databases">
        <title>Deep-cultivation of Planctomycetes and their phenomic and genomic characterization uncovers novel biology.</title>
        <authorList>
            <person name="Wiegand S."/>
            <person name="Jogler M."/>
            <person name="Boedeker C."/>
            <person name="Pinto D."/>
            <person name="Vollmers J."/>
            <person name="Rivas-Marin E."/>
            <person name="Kohn T."/>
            <person name="Peeters S.H."/>
            <person name="Heuer A."/>
            <person name="Rast P."/>
            <person name="Oberbeckmann S."/>
            <person name="Bunk B."/>
            <person name="Jeske O."/>
            <person name="Meyerdierks A."/>
            <person name="Storesund J.E."/>
            <person name="Kallscheuer N."/>
            <person name="Luecker S."/>
            <person name="Lage O.M."/>
            <person name="Pohl T."/>
            <person name="Merkel B.J."/>
            <person name="Hornburger P."/>
            <person name="Mueller R.-W."/>
            <person name="Bruemmer F."/>
            <person name="Labrenz M."/>
            <person name="Spormann A.M."/>
            <person name="Op den Camp H."/>
            <person name="Overmann J."/>
            <person name="Amann R."/>
            <person name="Jetten M.S.M."/>
            <person name="Mascher T."/>
            <person name="Medema M.H."/>
            <person name="Devos D.P."/>
            <person name="Kaster A.-K."/>
            <person name="Ovreas L."/>
            <person name="Rohde M."/>
            <person name="Galperin M.Y."/>
            <person name="Jogler C."/>
        </authorList>
    </citation>
    <scope>NUCLEOTIDE SEQUENCE [LARGE SCALE GENOMIC DNA]</scope>
    <source>
        <strain evidence="3 4">Pla163</strain>
    </source>
</reference>
<gene>
    <name evidence="3" type="ORF">Pla163_28530</name>
</gene>
<feature type="compositionally biased region" description="Gly residues" evidence="1">
    <location>
        <begin position="511"/>
        <end position="528"/>
    </location>
</feature>
<dbReference type="PROSITE" id="PS51257">
    <property type="entry name" value="PROKAR_LIPOPROTEIN"/>
    <property type="match status" value="1"/>
</dbReference>
<protein>
    <recommendedName>
        <fullName evidence="5">SbsA Ig-like domain-containing protein</fullName>
    </recommendedName>
</protein>
<feature type="signal peptide" evidence="2">
    <location>
        <begin position="1"/>
        <end position="34"/>
    </location>
</feature>
<dbReference type="AlphaFoldDB" id="A0A518D2L5"/>
<keyword evidence="4" id="KW-1185">Reference proteome</keyword>
<name>A0A518D2L5_9BACT</name>